<dbReference type="EMBL" id="UAVB01000005">
    <property type="protein sequence ID" value="SQA20128.1"/>
    <property type="molecule type" value="Genomic_DNA"/>
</dbReference>
<evidence type="ECO:0000313" key="5">
    <source>
        <dbReference type="EMBL" id="SQA20128.1"/>
    </source>
</evidence>
<evidence type="ECO:0000313" key="1">
    <source>
        <dbReference type="EMBL" id="KLL35914.1"/>
    </source>
</evidence>
<evidence type="ECO:0000313" key="9">
    <source>
        <dbReference type="EMBL" id="SQA20331.1"/>
    </source>
</evidence>
<evidence type="ECO:0008006" key="12">
    <source>
        <dbReference type="Google" id="ProtNLM"/>
    </source>
</evidence>
<evidence type="ECO:0000313" key="11">
    <source>
        <dbReference type="Proteomes" id="UP000250200"/>
    </source>
</evidence>
<organism evidence="8 11">
    <name type="scientific">Streptococcus agalactiae</name>
    <dbReference type="NCBI Taxonomy" id="1311"/>
    <lineage>
        <taxon>Bacteria</taxon>
        <taxon>Bacillati</taxon>
        <taxon>Bacillota</taxon>
        <taxon>Bacilli</taxon>
        <taxon>Lactobacillales</taxon>
        <taxon>Streptococcaceae</taxon>
        <taxon>Streptococcus</taxon>
    </lineage>
</organism>
<dbReference type="EMBL" id="UAVB01000001">
    <property type="protein sequence ID" value="SQA19329.1"/>
    <property type="molecule type" value="Genomic_DNA"/>
</dbReference>
<evidence type="ECO:0000313" key="10">
    <source>
        <dbReference type="Proteomes" id="UP000035346"/>
    </source>
</evidence>
<dbReference type="AlphaFoldDB" id="A0A0H1TZ11"/>
<dbReference type="EMBL" id="UAVB01000012">
    <property type="protein sequence ID" value="SQA20331.1"/>
    <property type="molecule type" value="Genomic_DNA"/>
</dbReference>
<protein>
    <recommendedName>
        <fullName evidence="12">Phage protein</fullName>
    </recommendedName>
</protein>
<evidence type="ECO:0000313" key="4">
    <source>
        <dbReference type="EMBL" id="SQA20069.1"/>
    </source>
</evidence>
<dbReference type="EMBL" id="UAVB01000006">
    <property type="protein sequence ID" value="SQA20169.1"/>
    <property type="molecule type" value="Genomic_DNA"/>
</dbReference>
<dbReference type="RefSeq" id="WP_000359716.1">
    <property type="nucleotide sequence ID" value="NZ_CAACXY010000005.1"/>
</dbReference>
<reference evidence="8 11" key="2">
    <citation type="submission" date="2018-06" db="EMBL/GenBank/DDBJ databases">
        <authorList>
            <consortium name="Pathogen Informatics"/>
            <person name="Doyle S."/>
        </authorList>
    </citation>
    <scope>NUCLEOTIDE SEQUENCE [LARGE SCALE GENOMIC DNA]</scope>
    <source>
        <strain evidence="8 11">NCTC8181</strain>
    </source>
</reference>
<dbReference type="EMBL" id="UAVB01000003">
    <property type="protein sequence ID" value="SQA20069.1"/>
    <property type="molecule type" value="Genomic_DNA"/>
</dbReference>
<evidence type="ECO:0000313" key="8">
    <source>
        <dbReference type="EMBL" id="SQA20246.1"/>
    </source>
</evidence>
<dbReference type="Proteomes" id="UP000035346">
    <property type="component" value="Unassembled WGS sequence"/>
</dbReference>
<gene>
    <name evidence="2" type="ORF">NCTC8181_00017</name>
    <name evidence="3" type="ORF">NCTC8181_02396</name>
    <name evidence="4" type="ORF">NCTC8181_02419</name>
    <name evidence="5" type="ORF">NCTC8181_02478</name>
    <name evidence="6" type="ORF">NCTC8181_02519</name>
    <name evidence="7" type="ORF">NCTC8181_02549</name>
    <name evidence="8" type="ORF">NCTC8181_02596</name>
    <name evidence="9" type="ORF">NCTC8181_02681</name>
    <name evidence="1" type="ORF">WA04_09760</name>
</gene>
<proteinExistence type="predicted"/>
<evidence type="ECO:0000313" key="2">
    <source>
        <dbReference type="EMBL" id="SQA17111.1"/>
    </source>
</evidence>
<dbReference type="EMBL" id="UAVB01000007">
    <property type="protein sequence ID" value="SQA20199.1"/>
    <property type="molecule type" value="Genomic_DNA"/>
</dbReference>
<dbReference type="EMBL" id="UAVB01000008">
    <property type="protein sequence ID" value="SQA20246.1"/>
    <property type="molecule type" value="Genomic_DNA"/>
</dbReference>
<accession>A0A0H1TZ11</accession>
<dbReference type="EMBL" id="LBKL01000090">
    <property type="protein sequence ID" value="KLL35914.1"/>
    <property type="molecule type" value="Genomic_DNA"/>
</dbReference>
<name>A0A0H1TZ11_STRAG</name>
<evidence type="ECO:0000313" key="7">
    <source>
        <dbReference type="EMBL" id="SQA20199.1"/>
    </source>
</evidence>
<reference evidence="1 10" key="1">
    <citation type="journal article" date="2015" name="PLoS ONE">
        <title>Genomic analysis reveals the molecular basis for capsule loss in the group B streptococcus population.</title>
        <authorList>
            <consortium name="DEVANI Consortium"/>
            <person name="Rosini R."/>
            <person name="Campisi E."/>
            <person name="De Chiara M."/>
            <person name="Tettelin H."/>
            <person name="Rinaudo D."/>
            <person name="Toniolo C."/>
            <person name="Metruccio M."/>
            <person name="Guidotti S."/>
            <person name="Sorensen U.B."/>
            <person name="Kilian M."/>
            <person name="Ramirez M."/>
            <person name="Janulczyk R."/>
            <person name="Donati C."/>
            <person name="Grandi G."/>
            <person name="Margarit I."/>
        </authorList>
    </citation>
    <scope>NUCLEOTIDE SEQUENCE [LARGE SCALE GENOMIC DNA]</scope>
    <source>
        <strain evidence="1 10">DK-B-USS-215</strain>
    </source>
</reference>
<evidence type="ECO:0000313" key="6">
    <source>
        <dbReference type="EMBL" id="SQA20169.1"/>
    </source>
</evidence>
<dbReference type="Proteomes" id="UP000250200">
    <property type="component" value="Unassembled WGS sequence"/>
</dbReference>
<sequence>MDKLTKDAKFLLSSMYVKYNERRKDKISKEESRNFEDIQFIKENIMNEWSEEDVLDTCFELRKHGYISATAASDTLYLISLTTEAIAELEKQDQAKTLSGRIEYWLEFAKKIKDAIPFA</sequence>
<dbReference type="EMBL" id="UAVB01000001">
    <property type="protein sequence ID" value="SQA17111.1"/>
    <property type="molecule type" value="Genomic_DNA"/>
</dbReference>
<comment type="caution">
    <text evidence="8">The sequence shown here is derived from an EMBL/GenBank/DDBJ whole genome shotgun (WGS) entry which is preliminary data.</text>
</comment>
<evidence type="ECO:0000313" key="3">
    <source>
        <dbReference type="EMBL" id="SQA19329.1"/>
    </source>
</evidence>